<dbReference type="Gene3D" id="1.25.40.10">
    <property type="entry name" value="Tetratricopeptide repeat domain"/>
    <property type="match status" value="1"/>
</dbReference>
<sequence>MAGQRRGPGEEGAGTSGPEPTVAVRIGQAVVLHRGGDREEARNRLARLWEEAGAAGDPFLRCLLAHHLAGVQDDPAAGLEWQRRALAAARGPVAGRGPSPRSLLPSLHLGLAECHARLGDRAAARRELARARSAAEGPPGGAPGGGADGREHAEAYRALVGATAGRLERWLAATGHRAGPPERFDGPAQPP</sequence>
<gene>
    <name evidence="2" type="ORF">ACFSJS_15665</name>
</gene>
<keyword evidence="3" id="KW-1185">Reference proteome</keyword>
<protein>
    <recommendedName>
        <fullName evidence="4">Tetratricopeptide repeat protein</fullName>
    </recommendedName>
</protein>
<feature type="region of interest" description="Disordered" evidence="1">
    <location>
        <begin position="125"/>
        <end position="154"/>
    </location>
</feature>
<dbReference type="EMBL" id="JBHUFU010000008">
    <property type="protein sequence ID" value="MFD1831103.1"/>
    <property type="molecule type" value="Genomic_DNA"/>
</dbReference>
<dbReference type="InterPro" id="IPR011990">
    <property type="entry name" value="TPR-like_helical_dom_sf"/>
</dbReference>
<evidence type="ECO:0000256" key="1">
    <source>
        <dbReference type="SAM" id="MobiDB-lite"/>
    </source>
</evidence>
<reference evidence="3" key="1">
    <citation type="journal article" date="2019" name="Int. J. Syst. Evol. Microbiol.">
        <title>The Global Catalogue of Microorganisms (GCM) 10K type strain sequencing project: providing services to taxonomists for standard genome sequencing and annotation.</title>
        <authorList>
            <consortium name="The Broad Institute Genomics Platform"/>
            <consortium name="The Broad Institute Genome Sequencing Center for Infectious Disease"/>
            <person name="Wu L."/>
            <person name="Ma J."/>
        </authorList>
    </citation>
    <scope>NUCLEOTIDE SEQUENCE [LARGE SCALE GENOMIC DNA]</scope>
    <source>
        <strain evidence="3">CGMCC 4.7455</strain>
    </source>
</reference>
<evidence type="ECO:0000313" key="2">
    <source>
        <dbReference type="EMBL" id="MFD1831103.1"/>
    </source>
</evidence>
<organism evidence="2 3">
    <name type="scientific">Streptomyces desertarenae</name>
    <dbReference type="NCBI Taxonomy" id="2666184"/>
    <lineage>
        <taxon>Bacteria</taxon>
        <taxon>Bacillati</taxon>
        <taxon>Actinomycetota</taxon>
        <taxon>Actinomycetes</taxon>
        <taxon>Kitasatosporales</taxon>
        <taxon>Streptomycetaceae</taxon>
        <taxon>Streptomyces</taxon>
    </lineage>
</organism>
<feature type="compositionally biased region" description="Gly residues" evidence="1">
    <location>
        <begin position="138"/>
        <end position="147"/>
    </location>
</feature>
<feature type="region of interest" description="Disordered" evidence="1">
    <location>
        <begin position="171"/>
        <end position="191"/>
    </location>
</feature>
<dbReference type="RefSeq" id="WP_380900687.1">
    <property type="nucleotide sequence ID" value="NZ_JBHUFU010000008.1"/>
</dbReference>
<name>A0ABW4PK68_9ACTN</name>
<comment type="caution">
    <text evidence="2">The sequence shown here is derived from an EMBL/GenBank/DDBJ whole genome shotgun (WGS) entry which is preliminary data.</text>
</comment>
<proteinExistence type="predicted"/>
<feature type="region of interest" description="Disordered" evidence="1">
    <location>
        <begin position="1"/>
        <end position="22"/>
    </location>
</feature>
<dbReference type="Proteomes" id="UP001597365">
    <property type="component" value="Unassembled WGS sequence"/>
</dbReference>
<evidence type="ECO:0008006" key="4">
    <source>
        <dbReference type="Google" id="ProtNLM"/>
    </source>
</evidence>
<evidence type="ECO:0000313" key="3">
    <source>
        <dbReference type="Proteomes" id="UP001597365"/>
    </source>
</evidence>
<accession>A0ABW4PK68</accession>